<feature type="transmembrane region" description="Helical" evidence="6">
    <location>
        <begin position="259"/>
        <end position="276"/>
    </location>
</feature>
<dbReference type="EMBL" id="CP031387">
    <property type="protein sequence ID" value="QPH02374.1"/>
    <property type="molecule type" value="Genomic_DNA"/>
</dbReference>
<feature type="transmembrane region" description="Helical" evidence="6">
    <location>
        <begin position="391"/>
        <end position="418"/>
    </location>
</feature>
<feature type="transmembrane region" description="Helical" evidence="6">
    <location>
        <begin position="501"/>
        <end position="520"/>
    </location>
</feature>
<evidence type="ECO:0000313" key="7">
    <source>
        <dbReference type="EMBL" id="QPH02374.1"/>
    </source>
</evidence>
<feature type="transmembrane region" description="Helical" evidence="6">
    <location>
        <begin position="235"/>
        <end position="253"/>
    </location>
</feature>
<sequence length="560" mass="60783">MSYSILWRSRCNEAIHHFVSVLLISLIYLTSELNIWGLSLALASAQLQYFASILGMALVFSAMTVAGRYLRSCDGLYRRWIKDKVDFINAQLGVGFSVPIIMLDHMLSMRDVGYIVATSVVTNVVSWTGVFFLALAGLSLLSAFQSHVSGFVRHHAAKTPISCRQEEKGAALPAAFHPYESQGKYVTSEDSVATADHRPSSSKDHHHQITEIEPSPTGSSGQHDKSAWYLLKSNGYLSACLVGLIAIGIPLEMTRSDSRALDGFTLWLCWIVAVRLQRMVKQAFFLIANVRCRHTLATMINPVLVTTTFMLGYTRLRGVLSQSGSVTNLLESFSSGTPLYSLWTALIRSAPLPDNATYWFGAGDFALSLLECGIVAWGFKLYECRRQLFSISGLAIFFFCSVAAAGNVFLSVFLASALGLDRLEALAFAARSTTLALAKPAVKTLGGNLALNATLVVSNGIIGQLLYPILLEKLSIPASDQSTDKEQDPERDAMTDTPRTVAAGTAIGINGAAMGVSYLYEVKSRAAPYAALSMTIFGVMTVAFTTLEPFKGVVQALSTR</sequence>
<feature type="transmembrane region" description="Helical" evidence="6">
    <location>
        <begin position="49"/>
        <end position="66"/>
    </location>
</feature>
<feature type="transmembrane region" description="Helical" evidence="6">
    <location>
        <begin position="358"/>
        <end position="379"/>
    </location>
</feature>
<keyword evidence="2 6" id="KW-0812">Transmembrane</keyword>
<dbReference type="InterPro" id="IPR007300">
    <property type="entry name" value="CidB/LrgB"/>
</dbReference>
<evidence type="ECO:0000256" key="2">
    <source>
        <dbReference type="ARBA" id="ARBA00022692"/>
    </source>
</evidence>
<keyword evidence="4 6" id="KW-0472">Membrane</keyword>
<evidence type="ECO:0008006" key="9">
    <source>
        <dbReference type="Google" id="ProtNLM"/>
    </source>
</evidence>
<comment type="subcellular location">
    <subcellularLocation>
        <location evidence="1">Membrane</location>
        <topology evidence="1">Multi-pass membrane protein</topology>
    </subcellularLocation>
</comment>
<dbReference type="AlphaFoldDB" id="A0A7S9KTY8"/>
<reference evidence="7 8" key="1">
    <citation type="journal article" date="2018" name="PLoS Genet.">
        <title>Repeat elements organise 3D genome structure and mediate transcription in the filamentous fungus Epichloe festucae.</title>
        <authorList>
            <person name="Winter D.J."/>
            <person name="Ganley A.R.D."/>
            <person name="Young C.A."/>
            <person name="Liachko I."/>
            <person name="Schardl C.L."/>
            <person name="Dupont P.Y."/>
            <person name="Berry D."/>
            <person name="Ram A."/>
            <person name="Scott B."/>
            <person name="Cox M.P."/>
        </authorList>
    </citation>
    <scope>NUCLEOTIDE SEQUENCE [LARGE SCALE GENOMIC DNA]</scope>
    <source>
        <strain evidence="7 8">Fl1</strain>
    </source>
</reference>
<evidence type="ECO:0000256" key="6">
    <source>
        <dbReference type="SAM" id="Phobius"/>
    </source>
</evidence>
<accession>A0A7S9KTY8</accession>
<keyword evidence="8" id="KW-1185">Reference proteome</keyword>
<organism evidence="7 8">
    <name type="scientific">Epichloe festucae (strain Fl1)</name>
    <dbReference type="NCBI Taxonomy" id="877507"/>
    <lineage>
        <taxon>Eukaryota</taxon>
        <taxon>Fungi</taxon>
        <taxon>Dikarya</taxon>
        <taxon>Ascomycota</taxon>
        <taxon>Pezizomycotina</taxon>
        <taxon>Sordariomycetes</taxon>
        <taxon>Hypocreomycetidae</taxon>
        <taxon>Hypocreales</taxon>
        <taxon>Clavicipitaceae</taxon>
        <taxon>Epichloe</taxon>
    </lineage>
</organism>
<dbReference type="GO" id="GO:0016020">
    <property type="term" value="C:membrane"/>
    <property type="evidence" value="ECO:0007669"/>
    <property type="project" value="UniProtKB-SubCell"/>
</dbReference>
<feature type="transmembrane region" description="Helical" evidence="6">
    <location>
        <begin position="526"/>
        <end position="547"/>
    </location>
</feature>
<dbReference type="Pfam" id="PF04172">
    <property type="entry name" value="LrgB"/>
    <property type="match status" value="1"/>
</dbReference>
<evidence type="ECO:0000256" key="4">
    <source>
        <dbReference type="ARBA" id="ARBA00023136"/>
    </source>
</evidence>
<feature type="transmembrane region" description="Helical" evidence="6">
    <location>
        <begin position="124"/>
        <end position="144"/>
    </location>
</feature>
<gene>
    <name evidence="7" type="ORF">C2857_006583</name>
</gene>
<name>A0A7S9KTY8_EPIFF</name>
<dbReference type="Proteomes" id="UP000594364">
    <property type="component" value="Chromosome 3"/>
</dbReference>
<dbReference type="PANTHER" id="PTHR30249">
    <property type="entry name" value="PUTATIVE SEROTONIN TRANSPORTER"/>
    <property type="match status" value="1"/>
</dbReference>
<proteinExistence type="predicted"/>
<evidence type="ECO:0000313" key="8">
    <source>
        <dbReference type="Proteomes" id="UP000594364"/>
    </source>
</evidence>
<feature type="transmembrane region" description="Helical" evidence="6">
    <location>
        <begin position="296"/>
        <end position="316"/>
    </location>
</feature>
<protein>
    <recommendedName>
        <fullName evidence="9">LrgB-like protein</fullName>
    </recommendedName>
</protein>
<keyword evidence="3 6" id="KW-1133">Transmembrane helix</keyword>
<feature type="region of interest" description="Disordered" evidence="5">
    <location>
        <begin position="190"/>
        <end position="222"/>
    </location>
</feature>
<feature type="transmembrane region" description="Helical" evidence="6">
    <location>
        <begin position="21"/>
        <end position="43"/>
    </location>
</feature>
<feature type="transmembrane region" description="Helical" evidence="6">
    <location>
        <begin position="87"/>
        <end position="104"/>
    </location>
</feature>
<dbReference type="PANTHER" id="PTHR30249:SF0">
    <property type="entry name" value="PLASTIDAL GLYCOLATE_GLYCERATE TRANSLOCATOR 1, CHLOROPLASTIC"/>
    <property type="match status" value="1"/>
</dbReference>
<evidence type="ECO:0000256" key="1">
    <source>
        <dbReference type="ARBA" id="ARBA00004141"/>
    </source>
</evidence>
<feature type="compositionally biased region" description="Basic and acidic residues" evidence="5">
    <location>
        <begin position="195"/>
        <end position="210"/>
    </location>
</feature>
<dbReference type="OrthoDB" id="2502820at2759"/>
<evidence type="ECO:0000256" key="3">
    <source>
        <dbReference type="ARBA" id="ARBA00022989"/>
    </source>
</evidence>
<evidence type="ECO:0000256" key="5">
    <source>
        <dbReference type="SAM" id="MobiDB-lite"/>
    </source>
</evidence>